<gene>
    <name evidence="2" type="ORF">A2U01_0004117</name>
</gene>
<dbReference type="Proteomes" id="UP000265520">
    <property type="component" value="Unassembled WGS sequence"/>
</dbReference>
<dbReference type="AlphaFoldDB" id="A0A392M933"/>
<comment type="caution">
    <text evidence="2">The sequence shown here is derived from an EMBL/GenBank/DDBJ whole genome shotgun (WGS) entry which is preliminary data.</text>
</comment>
<evidence type="ECO:0000313" key="2">
    <source>
        <dbReference type="EMBL" id="MCH83298.1"/>
    </source>
</evidence>
<feature type="region of interest" description="Disordered" evidence="1">
    <location>
        <begin position="1"/>
        <end position="21"/>
    </location>
</feature>
<evidence type="ECO:0000256" key="1">
    <source>
        <dbReference type="SAM" id="MobiDB-lite"/>
    </source>
</evidence>
<name>A0A392M933_9FABA</name>
<sequence length="168" mass="19453">MSAINKTIPRSQPKDQTEERRSQIIPFVEALELTNAGKCKSNFHHGSIRQTCRVKTPWTNGRSLPHGTSYRRTTVIKLKPAKTGRRKAKLIMLKHPKTGTHFRQTLLRKLTSAHHLHKIEDDFTDKREQKRPRTTSKTSQLTALPNKIRNVSQQRLLHHLRTDKDSTL</sequence>
<reference evidence="2 3" key="1">
    <citation type="journal article" date="2018" name="Front. Plant Sci.">
        <title>Red Clover (Trifolium pratense) and Zigzag Clover (T. medium) - A Picture of Genomic Similarities and Differences.</title>
        <authorList>
            <person name="Dluhosova J."/>
            <person name="Istvanek J."/>
            <person name="Nedelnik J."/>
            <person name="Repkova J."/>
        </authorList>
    </citation>
    <scope>NUCLEOTIDE SEQUENCE [LARGE SCALE GENOMIC DNA]</scope>
    <source>
        <strain evidence="3">cv. 10/8</strain>
        <tissue evidence="2">Leaf</tissue>
    </source>
</reference>
<organism evidence="2 3">
    <name type="scientific">Trifolium medium</name>
    <dbReference type="NCBI Taxonomy" id="97028"/>
    <lineage>
        <taxon>Eukaryota</taxon>
        <taxon>Viridiplantae</taxon>
        <taxon>Streptophyta</taxon>
        <taxon>Embryophyta</taxon>
        <taxon>Tracheophyta</taxon>
        <taxon>Spermatophyta</taxon>
        <taxon>Magnoliopsida</taxon>
        <taxon>eudicotyledons</taxon>
        <taxon>Gunneridae</taxon>
        <taxon>Pentapetalae</taxon>
        <taxon>rosids</taxon>
        <taxon>fabids</taxon>
        <taxon>Fabales</taxon>
        <taxon>Fabaceae</taxon>
        <taxon>Papilionoideae</taxon>
        <taxon>50 kb inversion clade</taxon>
        <taxon>NPAAA clade</taxon>
        <taxon>Hologalegina</taxon>
        <taxon>IRL clade</taxon>
        <taxon>Trifolieae</taxon>
        <taxon>Trifolium</taxon>
    </lineage>
</organism>
<keyword evidence="3" id="KW-1185">Reference proteome</keyword>
<protein>
    <submittedName>
        <fullName evidence="2">Uncharacterized protein</fullName>
    </submittedName>
</protein>
<evidence type="ECO:0000313" key="3">
    <source>
        <dbReference type="Proteomes" id="UP000265520"/>
    </source>
</evidence>
<dbReference type="EMBL" id="LXQA010004942">
    <property type="protein sequence ID" value="MCH83298.1"/>
    <property type="molecule type" value="Genomic_DNA"/>
</dbReference>
<feature type="compositionally biased region" description="Basic and acidic residues" evidence="1">
    <location>
        <begin position="12"/>
        <end position="21"/>
    </location>
</feature>
<accession>A0A392M933</accession>
<feature type="compositionally biased region" description="Polar residues" evidence="1">
    <location>
        <begin position="1"/>
        <end position="10"/>
    </location>
</feature>
<proteinExistence type="predicted"/>